<accession>A0A9W6P2Y3</accession>
<feature type="coiled-coil region" evidence="1">
    <location>
        <begin position="227"/>
        <end position="258"/>
    </location>
</feature>
<protein>
    <recommendedName>
        <fullName evidence="6">DUF2637 domain-containing protein</fullName>
    </recommendedName>
</protein>
<evidence type="ECO:0000313" key="4">
    <source>
        <dbReference type="EMBL" id="GLU46300.1"/>
    </source>
</evidence>
<evidence type="ECO:0000256" key="1">
    <source>
        <dbReference type="SAM" id="Coils"/>
    </source>
</evidence>
<gene>
    <name evidence="4" type="ORF">Nans01_06510</name>
</gene>
<keyword evidence="3" id="KW-1133">Transmembrane helix</keyword>
<comment type="caution">
    <text evidence="4">The sequence shown here is derived from an EMBL/GenBank/DDBJ whole genome shotgun (WGS) entry which is preliminary data.</text>
</comment>
<dbReference type="RefSeq" id="WP_285757150.1">
    <property type="nucleotide sequence ID" value="NZ_BSQG01000001.1"/>
</dbReference>
<dbReference type="EMBL" id="BSQG01000001">
    <property type="protein sequence ID" value="GLU46300.1"/>
    <property type="molecule type" value="Genomic_DNA"/>
</dbReference>
<feature type="transmembrane region" description="Helical" evidence="3">
    <location>
        <begin position="59"/>
        <end position="77"/>
    </location>
</feature>
<evidence type="ECO:0000256" key="2">
    <source>
        <dbReference type="SAM" id="MobiDB-lite"/>
    </source>
</evidence>
<feature type="transmembrane region" description="Helical" evidence="3">
    <location>
        <begin position="89"/>
        <end position="109"/>
    </location>
</feature>
<sequence length="419" mass="44020">MQFFNRGRATVPKPPTAPVPPAPASPPKPPAAEPPTAPAPEPPALAAVDGWSWLTPTRVVVGAAALPSLLSLVWLASTVAQITGGPSGWAAGVFADVVIVSTVAIAWFAPDVRRMAGIGGWAAAIAASALLGWHHWGTEAVAFSLLPVGSKFLWHVALMARTAWEARRDQDVRARVEAERQEREAEVARAKAHAQEQRLAAEAGAARQAAEAGADDCSLTVEQRREIADLKRAAAFARAKAEAEAEEATAKIHAEKTVDMATDQAEADRLKARYELAAQIGGGLPLTVLAQFLPDLPGMEVTEVAAKDRSRVEAAPRKEVAAAASAGFGFAQPRARVGGASPTGLGVPPHACPDASPCASPQEEDLPVSDRLLRYVADNGAGSTVKGAARELGVDPRTVRRYRDDLALDHDMSALYSTR</sequence>
<dbReference type="Proteomes" id="UP001165092">
    <property type="component" value="Unassembled WGS sequence"/>
</dbReference>
<evidence type="ECO:0008006" key="6">
    <source>
        <dbReference type="Google" id="ProtNLM"/>
    </source>
</evidence>
<reference evidence="4" key="1">
    <citation type="submission" date="2023-02" db="EMBL/GenBank/DDBJ databases">
        <title>Nocardiopsis ansamitocini NBRC 112285.</title>
        <authorList>
            <person name="Ichikawa N."/>
            <person name="Sato H."/>
            <person name="Tonouchi N."/>
        </authorList>
    </citation>
    <scope>NUCLEOTIDE SEQUENCE</scope>
    <source>
        <strain evidence="4">NBRC 112285</strain>
    </source>
</reference>
<dbReference type="AlphaFoldDB" id="A0A9W6P2Y3"/>
<feature type="transmembrane region" description="Helical" evidence="3">
    <location>
        <begin position="116"/>
        <end position="134"/>
    </location>
</feature>
<proteinExistence type="predicted"/>
<keyword evidence="3" id="KW-0472">Membrane</keyword>
<feature type="compositionally biased region" description="Pro residues" evidence="2">
    <location>
        <begin position="12"/>
        <end position="42"/>
    </location>
</feature>
<name>A0A9W6P2Y3_9ACTN</name>
<evidence type="ECO:0000313" key="5">
    <source>
        <dbReference type="Proteomes" id="UP001165092"/>
    </source>
</evidence>
<evidence type="ECO:0000256" key="3">
    <source>
        <dbReference type="SAM" id="Phobius"/>
    </source>
</evidence>
<keyword evidence="1" id="KW-0175">Coiled coil</keyword>
<feature type="region of interest" description="Disordered" evidence="2">
    <location>
        <begin position="1"/>
        <end position="42"/>
    </location>
</feature>
<keyword evidence="3" id="KW-0812">Transmembrane</keyword>
<organism evidence="4 5">
    <name type="scientific">Nocardiopsis ansamitocini</name>
    <dbReference type="NCBI Taxonomy" id="1670832"/>
    <lineage>
        <taxon>Bacteria</taxon>
        <taxon>Bacillati</taxon>
        <taxon>Actinomycetota</taxon>
        <taxon>Actinomycetes</taxon>
        <taxon>Streptosporangiales</taxon>
        <taxon>Nocardiopsidaceae</taxon>
        <taxon>Nocardiopsis</taxon>
    </lineage>
</organism>
<keyword evidence="5" id="KW-1185">Reference proteome</keyword>